<evidence type="ECO:0000313" key="2">
    <source>
        <dbReference type="EMBL" id="TWU54900.1"/>
    </source>
</evidence>
<dbReference type="Gene3D" id="3.30.870.10">
    <property type="entry name" value="Endonuclease Chain A"/>
    <property type="match status" value="2"/>
</dbReference>
<organism evidence="2 3">
    <name type="scientific">Rubripirellula tenax</name>
    <dbReference type="NCBI Taxonomy" id="2528015"/>
    <lineage>
        <taxon>Bacteria</taxon>
        <taxon>Pseudomonadati</taxon>
        <taxon>Planctomycetota</taxon>
        <taxon>Planctomycetia</taxon>
        <taxon>Pirellulales</taxon>
        <taxon>Pirellulaceae</taxon>
        <taxon>Rubripirellula</taxon>
    </lineage>
</organism>
<dbReference type="Proteomes" id="UP000318288">
    <property type="component" value="Unassembled WGS sequence"/>
</dbReference>
<evidence type="ECO:0008006" key="4">
    <source>
        <dbReference type="Google" id="ProtNLM"/>
    </source>
</evidence>
<sequence>MAKKKALQPGVGKLLDAWVPPDEAGDAIGCIATSFTFNAAFFEEECLGSFIGLETNPTDDGPAYLIEREDKLAKLACAAVLVDAHHCRGTRSLRWDLMPARLPGIQHAKVTLLVWSGWVRLIIGSANLTEDGYRRNLEVFGVLDYFDGGEAPIGCLTETLGFLRRASSYSRPSSGSVTPAAKRWDDLIERVEKDCADWGVAAADLKRSGVRVHPLFIEPNQGKAKSCFAQLVSLWPGSSPALSADVVSPFFDPPEAANQPASEIWELLRKRGEVSVGFHVTAEDCFDAASVDVGKVLLHAPESLTKSAPRDSATVEMLRVMPPDGRPLHAKGIWLEDDRWLIYQIGSSNFTSPGTGLGKRSNLEANLVYVIDGKRAAKSRKAADLAFPKSESVGEDEQRWKPLPSEDGEGDLLQKTLPVCFGDAVFSIDSNAGPIVTLEFTSSQVPAFSIDAEGVKGAWFDSVRWAASGSPMRMELPWSLSRPPSGFDVRLESDTATSWWPVNVASPDALPPPDELKDLPLEVLLEILSSARPPHVTIRRFLKQQAKIDSAGNVTAVDPHKRVDTSGFLLQRTRRLSWALRTIRERVQRPAATVEMLRWRLLGPVGVLGLADAIIREAKSPDESNFLLAELTLELSRVKVQHMLGCIPPKQHREEIQKVIEALRTRVMHTNEGGPVNLNQYVQSVFEAVKS</sequence>
<dbReference type="AlphaFoldDB" id="A0A5C6F327"/>
<reference evidence="2 3" key="1">
    <citation type="submission" date="2019-02" db="EMBL/GenBank/DDBJ databases">
        <title>Deep-cultivation of Planctomycetes and their phenomic and genomic characterization uncovers novel biology.</title>
        <authorList>
            <person name="Wiegand S."/>
            <person name="Jogler M."/>
            <person name="Boedeker C."/>
            <person name="Pinto D."/>
            <person name="Vollmers J."/>
            <person name="Rivas-Marin E."/>
            <person name="Kohn T."/>
            <person name="Peeters S.H."/>
            <person name="Heuer A."/>
            <person name="Rast P."/>
            <person name="Oberbeckmann S."/>
            <person name="Bunk B."/>
            <person name="Jeske O."/>
            <person name="Meyerdierks A."/>
            <person name="Storesund J.E."/>
            <person name="Kallscheuer N."/>
            <person name="Luecker S."/>
            <person name="Lage O.M."/>
            <person name="Pohl T."/>
            <person name="Merkel B.J."/>
            <person name="Hornburger P."/>
            <person name="Mueller R.-W."/>
            <person name="Bruemmer F."/>
            <person name="Labrenz M."/>
            <person name="Spormann A.M."/>
            <person name="Op Den Camp H."/>
            <person name="Overmann J."/>
            <person name="Amann R."/>
            <person name="Jetten M.S.M."/>
            <person name="Mascher T."/>
            <person name="Medema M.H."/>
            <person name="Devos D.P."/>
            <person name="Kaster A.-K."/>
            <person name="Ovreas L."/>
            <person name="Rohde M."/>
            <person name="Galperin M.Y."/>
            <person name="Jogler C."/>
        </authorList>
    </citation>
    <scope>NUCLEOTIDE SEQUENCE [LARGE SCALE GENOMIC DNA]</scope>
    <source>
        <strain evidence="2 3">Poly51</strain>
    </source>
</reference>
<dbReference type="OrthoDB" id="4475112at2"/>
<protein>
    <recommendedName>
        <fullName evidence="4">PLD phosphodiesterase domain-containing protein</fullName>
    </recommendedName>
</protein>
<feature type="region of interest" description="Disordered" evidence="1">
    <location>
        <begin position="387"/>
        <end position="407"/>
    </location>
</feature>
<proteinExistence type="predicted"/>
<dbReference type="RefSeq" id="WP_146459044.1">
    <property type="nucleotide sequence ID" value="NZ_SJPW01000004.1"/>
</dbReference>
<name>A0A5C6F327_9BACT</name>
<keyword evidence="3" id="KW-1185">Reference proteome</keyword>
<evidence type="ECO:0000256" key="1">
    <source>
        <dbReference type="SAM" id="MobiDB-lite"/>
    </source>
</evidence>
<evidence type="ECO:0000313" key="3">
    <source>
        <dbReference type="Proteomes" id="UP000318288"/>
    </source>
</evidence>
<gene>
    <name evidence="2" type="ORF">Poly51_36220</name>
</gene>
<comment type="caution">
    <text evidence="2">The sequence shown here is derived from an EMBL/GenBank/DDBJ whole genome shotgun (WGS) entry which is preliminary data.</text>
</comment>
<dbReference type="EMBL" id="SJPW01000004">
    <property type="protein sequence ID" value="TWU54900.1"/>
    <property type="molecule type" value="Genomic_DNA"/>
</dbReference>
<accession>A0A5C6F327</accession>